<name>A0A0M4LYL2_BIFBI</name>
<comment type="caution">
    <text evidence="1">The sequence shown here is derived from an EMBL/GenBank/DDBJ whole genome shotgun (WGS) entry which is preliminary data.</text>
</comment>
<proteinExistence type="predicted"/>
<dbReference type="AlphaFoldDB" id="A0A0M4LYL2"/>
<evidence type="ECO:0000313" key="2">
    <source>
        <dbReference type="Proteomes" id="UP000070092"/>
    </source>
</evidence>
<organism evidence="1 2">
    <name type="scientific">Bifidobacterium bifidum</name>
    <dbReference type="NCBI Taxonomy" id="1681"/>
    <lineage>
        <taxon>Bacteria</taxon>
        <taxon>Bacillati</taxon>
        <taxon>Actinomycetota</taxon>
        <taxon>Actinomycetes</taxon>
        <taxon>Bifidobacteriales</taxon>
        <taxon>Bifidobacteriaceae</taxon>
        <taxon>Bifidobacterium</taxon>
    </lineage>
</organism>
<gene>
    <name evidence="1" type="ORF">HMPREF3196_00223</name>
</gene>
<dbReference type="PATRIC" id="fig|1681.42.peg.1207"/>
<protein>
    <submittedName>
        <fullName evidence="1">Uncharacterized protein</fullName>
    </submittedName>
</protein>
<reference evidence="1 2" key="1">
    <citation type="submission" date="2016-01" db="EMBL/GenBank/DDBJ databases">
        <authorList>
            <person name="Oliw E.H."/>
        </authorList>
    </citation>
    <scope>NUCLEOTIDE SEQUENCE [LARGE SCALE GENOMIC DNA]</scope>
    <source>
        <strain evidence="1 2">MJR8628B</strain>
    </source>
</reference>
<accession>A0A0M4LYL2</accession>
<evidence type="ECO:0000313" key="1">
    <source>
        <dbReference type="EMBL" id="KWZ82673.1"/>
    </source>
</evidence>
<sequence length="50" mass="5861">MICRASSHWFHCGILSTGWLTDECLYDRFFTQDVAVGMSEMLLGRFRRSE</sequence>
<dbReference type="EMBL" id="LRPO01000006">
    <property type="protein sequence ID" value="KWZ82673.1"/>
    <property type="molecule type" value="Genomic_DNA"/>
</dbReference>
<dbReference type="Proteomes" id="UP000070092">
    <property type="component" value="Unassembled WGS sequence"/>
</dbReference>